<feature type="region of interest" description="Disordered" evidence="1">
    <location>
        <begin position="95"/>
        <end position="115"/>
    </location>
</feature>
<accession>A0A7J7JSE5</accession>
<proteinExistence type="predicted"/>
<name>A0A7J7JSE5_BUGNE</name>
<keyword evidence="3" id="KW-1185">Reference proteome</keyword>
<evidence type="ECO:0000313" key="2">
    <source>
        <dbReference type="EMBL" id="KAF6029269.1"/>
    </source>
</evidence>
<organism evidence="2 3">
    <name type="scientific">Bugula neritina</name>
    <name type="common">Brown bryozoan</name>
    <name type="synonym">Sertularia neritina</name>
    <dbReference type="NCBI Taxonomy" id="10212"/>
    <lineage>
        <taxon>Eukaryota</taxon>
        <taxon>Metazoa</taxon>
        <taxon>Spiralia</taxon>
        <taxon>Lophotrochozoa</taxon>
        <taxon>Bryozoa</taxon>
        <taxon>Gymnolaemata</taxon>
        <taxon>Cheilostomatida</taxon>
        <taxon>Flustrina</taxon>
        <taxon>Buguloidea</taxon>
        <taxon>Bugulidae</taxon>
        <taxon>Bugula</taxon>
    </lineage>
</organism>
<gene>
    <name evidence="2" type="ORF">EB796_012415</name>
</gene>
<dbReference type="Proteomes" id="UP000593567">
    <property type="component" value="Unassembled WGS sequence"/>
</dbReference>
<sequence length="115" mass="12748">MVINISILFYSAGDSSLVRKTGDSQILSDEMNSTRDSTEGEFRVYPNFVKIEPPTDIEIGLNPAEEHAEDTAEYHAEDLVVKVEVPTADVEIELEPAEQHAEHGLRSCDNRGDVC</sequence>
<reference evidence="2" key="1">
    <citation type="submission" date="2020-06" db="EMBL/GenBank/DDBJ databases">
        <title>Draft genome of Bugula neritina, a colonial animal packing powerful symbionts and potential medicines.</title>
        <authorList>
            <person name="Rayko M."/>
        </authorList>
    </citation>
    <scope>NUCLEOTIDE SEQUENCE [LARGE SCALE GENOMIC DNA]</scope>
    <source>
        <strain evidence="2">Kwan_BN1</strain>
    </source>
</reference>
<feature type="compositionally biased region" description="Basic and acidic residues" evidence="1">
    <location>
        <begin position="97"/>
        <end position="115"/>
    </location>
</feature>
<dbReference type="EMBL" id="VXIV02001836">
    <property type="protein sequence ID" value="KAF6029269.1"/>
    <property type="molecule type" value="Genomic_DNA"/>
</dbReference>
<evidence type="ECO:0000313" key="3">
    <source>
        <dbReference type="Proteomes" id="UP000593567"/>
    </source>
</evidence>
<evidence type="ECO:0000256" key="1">
    <source>
        <dbReference type="SAM" id="MobiDB-lite"/>
    </source>
</evidence>
<comment type="caution">
    <text evidence="2">The sequence shown here is derived from an EMBL/GenBank/DDBJ whole genome shotgun (WGS) entry which is preliminary data.</text>
</comment>
<protein>
    <submittedName>
        <fullName evidence="2">Uncharacterized protein</fullName>
    </submittedName>
</protein>
<dbReference type="AlphaFoldDB" id="A0A7J7JSE5"/>